<dbReference type="RefSeq" id="WP_248427819.1">
    <property type="nucleotide sequence ID" value="NZ_JALNUB010000003.1"/>
</dbReference>
<feature type="signal peptide" evidence="1">
    <location>
        <begin position="1"/>
        <end position="21"/>
    </location>
</feature>
<organism evidence="3 4">
    <name type="scientific">Flavobacterium pygoscelis</name>
    <dbReference type="NCBI Taxonomy" id="2893176"/>
    <lineage>
        <taxon>Bacteria</taxon>
        <taxon>Pseudomonadati</taxon>
        <taxon>Bacteroidota</taxon>
        <taxon>Flavobacteriia</taxon>
        <taxon>Flavobacteriales</taxon>
        <taxon>Flavobacteriaceae</taxon>
        <taxon>Flavobacterium</taxon>
    </lineage>
</organism>
<keyword evidence="4" id="KW-1185">Reference proteome</keyword>
<proteinExistence type="predicted"/>
<keyword evidence="1" id="KW-0732">Signal</keyword>
<dbReference type="Pfam" id="PF13372">
    <property type="entry name" value="Alginate_exp"/>
    <property type="match status" value="1"/>
</dbReference>
<dbReference type="InterPro" id="IPR025388">
    <property type="entry name" value="Alginate_export_dom"/>
</dbReference>
<evidence type="ECO:0000313" key="4">
    <source>
        <dbReference type="Proteomes" id="UP001139260"/>
    </source>
</evidence>
<dbReference type="AlphaFoldDB" id="A0A9X1XQQ5"/>
<evidence type="ECO:0000313" key="3">
    <source>
        <dbReference type="EMBL" id="MCK8141303.1"/>
    </source>
</evidence>
<evidence type="ECO:0000256" key="1">
    <source>
        <dbReference type="SAM" id="SignalP"/>
    </source>
</evidence>
<feature type="domain" description="Alginate export" evidence="2">
    <location>
        <begin position="27"/>
        <end position="379"/>
    </location>
</feature>
<gene>
    <name evidence="3" type="ORF">MW871_05300</name>
</gene>
<comment type="caution">
    <text evidence="3">The sequence shown here is derived from an EMBL/GenBank/DDBJ whole genome shotgun (WGS) entry which is preliminary data.</text>
</comment>
<sequence length="420" mass="47737">MKSFKIISLSFLTMISAATYAQEFDANLQLRPRFEYRNGYKNLMPNGENATSFVSQRSRINFNFSQERLKTKLTIQNVRTWGDVATTTAADKNAISVFEAWAQYDLSSEWSTRIGRQVIAYDNQRIFGEIDWSQQGQSHDAALISFHPKNHQLDLGVALNANAENLLEPKTPYTTNYKTMQYAWYHTQLNKIGMSLLFLNTGYQFQKTPTDLAVDYKQTFGTYLTFKEKKWDTNLGIYGQSGKTATKKVNALYAGAYVGYAFTEQFKAGLGHEFLSGKDQDDSSLDNKSFTPIFGTNHALNGFMDYFYVGNHQNNVGLNDTYLKLNYTSNKWQFALIPHYFNAPSIVLDTDGSKMNAYLGTEIDFTTTYTVQKDIVASAGYSQIFGSSTLERVKNLTNAAQTNNWVWVMVSFSPRIFTLK</sequence>
<dbReference type="EMBL" id="JALNUB010000003">
    <property type="protein sequence ID" value="MCK8141303.1"/>
    <property type="molecule type" value="Genomic_DNA"/>
</dbReference>
<accession>A0A9X1XQQ5</accession>
<dbReference type="Proteomes" id="UP001139260">
    <property type="component" value="Unassembled WGS sequence"/>
</dbReference>
<name>A0A9X1XQQ5_9FLAO</name>
<evidence type="ECO:0000259" key="2">
    <source>
        <dbReference type="Pfam" id="PF13372"/>
    </source>
</evidence>
<feature type="chain" id="PRO_5040862778" evidence="1">
    <location>
        <begin position="22"/>
        <end position="420"/>
    </location>
</feature>
<reference evidence="3" key="1">
    <citation type="submission" date="2022-04" db="EMBL/GenBank/DDBJ databases">
        <title>Flavobacterium pygoscelis sp. nov. isolated from Chinstrap chick (Pygoscelis antarcticus).</title>
        <authorList>
            <person name="Irgang R."/>
            <person name="Poblete-Morales M."/>
            <person name="Avendano-Herrera R."/>
        </authorList>
    </citation>
    <scope>NUCLEOTIDE SEQUENCE</scope>
    <source>
        <strain evidence="3">I-SCBP12n</strain>
    </source>
</reference>
<protein>
    <submittedName>
        <fullName evidence="3">Alginate export family protein</fullName>
    </submittedName>
</protein>